<dbReference type="InterPro" id="IPR014729">
    <property type="entry name" value="Rossmann-like_a/b/a_fold"/>
</dbReference>
<feature type="compositionally biased region" description="Acidic residues" evidence="4">
    <location>
        <begin position="211"/>
        <end position="220"/>
    </location>
</feature>
<feature type="region of interest" description="Disordered" evidence="4">
    <location>
        <begin position="195"/>
        <end position="250"/>
    </location>
</feature>
<proteinExistence type="predicted"/>
<dbReference type="GO" id="GO:0006423">
    <property type="term" value="P:cysteinyl-tRNA aminoacylation"/>
    <property type="evidence" value="ECO:0007669"/>
    <property type="project" value="TreeGrafter"/>
</dbReference>
<dbReference type="GO" id="GO:0005524">
    <property type="term" value="F:ATP binding"/>
    <property type="evidence" value="ECO:0007669"/>
    <property type="project" value="UniProtKB-KW"/>
</dbReference>
<dbReference type="SUPFAM" id="SSF52374">
    <property type="entry name" value="Nucleotidylyl transferase"/>
    <property type="match status" value="1"/>
</dbReference>
<reference evidence="6 7" key="1">
    <citation type="journal article" date="2014" name="Agronomy (Basel)">
        <title>A Draft Genome Sequence for Ensete ventricosum, the Drought-Tolerant Tree Against Hunger.</title>
        <authorList>
            <person name="Harrison J."/>
            <person name="Moore K.A."/>
            <person name="Paszkiewicz K."/>
            <person name="Jones T."/>
            <person name="Grant M."/>
            <person name="Ambacheew D."/>
            <person name="Muzemil S."/>
            <person name="Studholme D.J."/>
        </authorList>
    </citation>
    <scope>NUCLEOTIDE SEQUENCE [LARGE SCALE GENOMIC DNA]</scope>
</reference>
<gene>
    <name evidence="6" type="ORF">B296_00031567</name>
</gene>
<evidence type="ECO:0000256" key="2">
    <source>
        <dbReference type="ARBA" id="ARBA00022741"/>
    </source>
</evidence>
<keyword evidence="2" id="KW-0547">Nucleotide-binding</keyword>
<evidence type="ECO:0000259" key="5">
    <source>
        <dbReference type="Pfam" id="PF01406"/>
    </source>
</evidence>
<keyword evidence="1" id="KW-0436">Ligase</keyword>
<evidence type="ECO:0000256" key="3">
    <source>
        <dbReference type="ARBA" id="ARBA00022840"/>
    </source>
</evidence>
<comment type="caution">
    <text evidence="6">The sequence shown here is derived from an EMBL/GenBank/DDBJ whole genome shotgun (WGS) entry which is preliminary data.</text>
</comment>
<dbReference type="Pfam" id="PF01406">
    <property type="entry name" value="tRNA-synt_1e"/>
    <property type="match status" value="1"/>
</dbReference>
<evidence type="ECO:0000256" key="1">
    <source>
        <dbReference type="ARBA" id="ARBA00022598"/>
    </source>
</evidence>
<dbReference type="GO" id="GO:0004817">
    <property type="term" value="F:cysteine-tRNA ligase activity"/>
    <property type="evidence" value="ECO:0007669"/>
    <property type="project" value="TreeGrafter"/>
</dbReference>
<accession>A0A426ZLE6</accession>
<evidence type="ECO:0000313" key="7">
    <source>
        <dbReference type="Proteomes" id="UP000287651"/>
    </source>
</evidence>
<organism evidence="6 7">
    <name type="scientific">Ensete ventricosum</name>
    <name type="common">Abyssinian banana</name>
    <name type="synonym">Musa ensete</name>
    <dbReference type="NCBI Taxonomy" id="4639"/>
    <lineage>
        <taxon>Eukaryota</taxon>
        <taxon>Viridiplantae</taxon>
        <taxon>Streptophyta</taxon>
        <taxon>Embryophyta</taxon>
        <taxon>Tracheophyta</taxon>
        <taxon>Spermatophyta</taxon>
        <taxon>Magnoliopsida</taxon>
        <taxon>Liliopsida</taxon>
        <taxon>Zingiberales</taxon>
        <taxon>Musaceae</taxon>
        <taxon>Ensete</taxon>
    </lineage>
</organism>
<dbReference type="PANTHER" id="PTHR10890">
    <property type="entry name" value="CYSTEINYL-TRNA SYNTHETASE"/>
    <property type="match status" value="1"/>
</dbReference>
<dbReference type="GO" id="GO:0005737">
    <property type="term" value="C:cytoplasm"/>
    <property type="evidence" value="ECO:0007669"/>
    <property type="project" value="TreeGrafter"/>
</dbReference>
<dbReference type="PRINTS" id="PR00983">
    <property type="entry name" value="TRNASYNTHCYS"/>
</dbReference>
<feature type="compositionally biased region" description="Basic and acidic residues" evidence="4">
    <location>
        <begin position="221"/>
        <end position="234"/>
    </location>
</feature>
<evidence type="ECO:0000256" key="4">
    <source>
        <dbReference type="SAM" id="MobiDB-lite"/>
    </source>
</evidence>
<evidence type="ECO:0000313" key="6">
    <source>
        <dbReference type="EMBL" id="RRT64806.1"/>
    </source>
</evidence>
<feature type="domain" description="tRNA synthetases class I catalytic" evidence="5">
    <location>
        <begin position="9"/>
        <end position="70"/>
    </location>
</feature>
<keyword evidence="3" id="KW-0067">ATP-binding</keyword>
<dbReference type="InterPro" id="IPR024909">
    <property type="entry name" value="Cys-tRNA/MSH_ligase"/>
</dbReference>
<dbReference type="EMBL" id="AMZH03006046">
    <property type="protein sequence ID" value="RRT64806.1"/>
    <property type="molecule type" value="Genomic_DNA"/>
</dbReference>
<dbReference type="AlphaFoldDB" id="A0A426ZLE6"/>
<sequence>MLQLLSNFQAAKPGEPSWDSPWGPGRPGWHIECSAMSAQYLGDAFDIHGGGKDLIFPHHENELAQSRAACPEHKKQQRPLILTLLALEKTVKDVLGILGLLVRIIEPVCFSLKKMQRGRGGRDDFFGFGDPFAGFGGFGRPGSLMSSFFGGRDPFDDPFFTQPFGSLMGPSMLGPSMFAGRGSLFGETSNAGFLEQVPPVNKSKGPIIQELSDDDDDGGGEGEKADKEQKENPRKHSRTSKEPFVQDPDEVEGVDADLLSILVGTVNNLIFVK</sequence>
<dbReference type="Gene3D" id="3.40.50.620">
    <property type="entry name" value="HUPs"/>
    <property type="match status" value="1"/>
</dbReference>
<name>A0A426ZLE6_ENSVE</name>
<dbReference type="PANTHER" id="PTHR10890:SF26">
    <property type="entry name" value="CYSTEINE--TRNA LIGASE 1, CYTOPLASMIC-RELATED"/>
    <property type="match status" value="1"/>
</dbReference>
<dbReference type="Proteomes" id="UP000287651">
    <property type="component" value="Unassembled WGS sequence"/>
</dbReference>
<dbReference type="InterPro" id="IPR032678">
    <property type="entry name" value="tRNA-synt_1_cat_dom"/>
</dbReference>
<protein>
    <recommendedName>
        <fullName evidence="5">tRNA synthetases class I catalytic domain-containing protein</fullName>
    </recommendedName>
</protein>